<dbReference type="SMART" id="SM00320">
    <property type="entry name" value="WD40"/>
    <property type="match status" value="6"/>
</dbReference>
<dbReference type="PANTHER" id="PTHR13720">
    <property type="entry name" value="WD-40 REPEAT PROTEIN"/>
    <property type="match status" value="1"/>
</dbReference>
<dbReference type="InterPro" id="IPR011047">
    <property type="entry name" value="Quinoprotein_ADH-like_sf"/>
</dbReference>
<evidence type="ECO:0000256" key="1">
    <source>
        <dbReference type="ARBA" id="ARBA00022574"/>
    </source>
</evidence>
<dbReference type="EMBL" id="QMKO01001707">
    <property type="protein sequence ID" value="RTG87212.1"/>
    <property type="molecule type" value="Genomic_DNA"/>
</dbReference>
<keyword evidence="2" id="KW-0677">Repeat</keyword>
<dbReference type="Proteomes" id="UP000290809">
    <property type="component" value="Unassembled WGS sequence"/>
</dbReference>
<dbReference type="STRING" id="6184.A0A430QHP6"/>
<evidence type="ECO:0000313" key="5">
    <source>
        <dbReference type="Proteomes" id="UP000290809"/>
    </source>
</evidence>
<protein>
    <recommendedName>
        <fullName evidence="3">CFA20 domain-containing protein</fullName>
    </recommendedName>
</protein>
<dbReference type="InterPro" id="IPR001680">
    <property type="entry name" value="WD40_rpt"/>
</dbReference>
<dbReference type="Pfam" id="PF00400">
    <property type="entry name" value="WD40"/>
    <property type="match status" value="2"/>
</dbReference>
<sequence length="2712" mass="308314">MTCPQNPYFNIIKHYPLSSWKKRGNVNEMCFVTDPTIKSKVLLIDGLVTAVNHITTPNNEKCNLSLTGEYLYLIFKPVKNKKFIIRLDCRTKSTVAYRVTVTNAVRFPKVSNLSLCLPLPSLTASPDLEEPKWVILRFDLRKIINKYSNYHYHSLIRLQLCCSLLIYAAFTSDNKYSPFVMRKKNMLKNSVLPLPKEFQPVLNLQKLYETFELVTIPEDGTEDFEEYVDSDITSKYTAHIFTKNTGNAKTTENINLLSSAENKNCGQSPHLTGPNTLENVHKHRENIVRDDYEMSSTDELNHDMSVLQADGAHVLFTNISKQTIENNANDMSFDLVYVASCPSYCTSLIITQNGCVIIFPCAAYLIVMEVGSRRQCFLEGHTAEVSGICQDPSGQIIASCQSSTLSSVNLCLGVVHVWRMPNLLHSSLHIQKPLGTGRVQNAQSMKGLCISDRGEFLIAYGMDVRSRGMIVLWDLRNLLHSSVLPLLIRSTVDNTISCFCLLPDYYKQNDVPDSFIRFATVSGLNTSHNTMDWNIADRYQGIKKNTFSEIRLWRFKYASLRQDTVQKCGISFNGTLKNKYHLSSSVVSLASLTVPALRQSLNFVSCCIKPQFQNLNQSCNKLNYSLLVGSSTGHILEVDLNLFCISNMYQLTEKSQEEKSTEHSSTVELQLSAFREFRNNQWILNFPDNLNHLKSNLVSIASVHWITPGINFSLGWLAACTSDGRLFLWESSNSPSSVALSVKYPSTITALDSSFSKQGTVNRNTQHQVYISVATCSGGLACLDLNFEFDLHKNSMENNETDIINEFKLLNCSPRRILSWQASSPIIATDLVHIDKLESQCLLATLSIDGIRHISSRPTFTNQFEDVEMKRINVHENYTNKELVENPLIDLIISDGTPACIAIQPKLNWSELNLEDLDLSWIQIACGYSKTGLVRVFSPANAQMLYELNFHKDCDVTGIGFIQCNKVDLNLFCISNMYQLTEKSQEEKSTEHSSTVELQLSAFREFRNNQWILNFPDNLNHLKSNLVSIASVHWITPGINFSLGWLAACTSDGRLFLWESSNSPSSVALSVKYPSTITALDSSFSKQGTVNRNTQHQVYISVATCSGGLACLDLNFEFDLHKNSMENNETDIINEFKLLNCSPRRILSWQASSPIIATDLVHIDKLESQCLLATLSIDGIRHISSRPTFTNQFEDVEMKRINVHENYTNKELVENPLIDLIISDGTPACIAIQPKLNWSELNLEDLDLSWIQIACGYSKTGLVRVFSPANAQMLYELNFHKDCDVTALLYSPCGSYLYTSDSSGQLAVWKITHDDKQRLYESQLIHSLNYQIGIFNITKPMLTMMKQDNHLVLSEIRKSIITVSSKGLHIAYMGPRLDMLTIAKGVSALTVKQIDLSHLILQHFPNNQTKSTLNQDNNSINSLNFIQFYSQCHKTKNLNHNNDTGHDDDNDDEFLFICTSQGYLFKFSLFDYKLISCAEFNVVSNSKTTVYVNAVKITPNGQTLLLAESSTPFIYISSTNLYPLYENISKSIDKNDKTLNRSIIYRKFTGHIYPIDNFYITLDGQYCISIDKGYWCQYPHFVKTNTKREIYNTTITKEMKASSIFMWKFDSTQRSHELKVKNNSNNNVNMLKDKLQTTENSTFTQPFLSYECENKSFTPINQCNTMETNINNNNNNTFGKVVNKNCEINKQLNIQCNYCPLAHRHWTVYANSKLNTAKGFKPNLLDQLKLTLINDNCMKGIVVGFGCFNHMIDNLIWDSDTGIFIYTYESLLVIEELETGLQLAFRSIVLGSLDCTTNFAGEIFNSLALAPNKSVLVIGSTTYWDFNEDNSSCTSISSFITVPIKFTLYNGYRQLSHLSSAFPTLKYDQSKRFLLSTNNSSIGKAIYPDSVIEVISDVYGILLTMTFTMDSRYLITIEDYHTNEVKLWSVLNWTLLSTVNIDGYFNQILCSPLFGNEFITIGAQLNQIDNDNVKLLNHESSILFWKFDVNHSTHINDETVNINNVNSKDLVNARDILSYTKGKNWSFNQNKFLYNTEFCSAAYLKIPSKYDYYTNMHKMTLLILVSDNFGNISIWDISVISSSGSYGFVTGSVNGSLRFWRLEIEFSTNEQLSNNQHYSFHNNSDVSRNGIKNIEVKQIKYINHFDNEVILSTCFDVEGQIGVISTSNCNVWYVDWSEVEESTNQKISSVNHSLSKMQDYLTLLSSGYKTQIIGLIWWTKSQQQLFNENFLDNNEFSHMNDILITCTSDGNIQLWNPETCHLVSELKTNESANSLNGSAVDLCLLDYPGIICSGSEAAGVNETLSFKEDSNNKKSPGCLAIAYTDTCVRLFCLHKMCLVSESERIFPQLDDQITVIRFFSPYYLIIGTRNGLLVLLSIGYNTENNNTDDKLYSQPILIKRIIKDYLVNYQIPMPILCLNTYSQPLLYDYYLHQLKQDSKQTMDSIIKSDVNEHNQSQSWICLAIGAENRLSVWNLSICANPYHHNPLRFYLLAWLPLESLEFNNNNNSDDKNEHAELSYHANFLPTQNLKDILKLISYDEGSHDKIDNPFIMIYATNEITEITNLWIYSIDDLIKKQPESSSSSCLQITGKVESINPVFILPSANTKSYHLTLSYLQLITLTRSSLNKYQTEIQLLNFYSNGLQIKSKKIIGPQYVYNACMKDNQHYVSSFPLIKSIIIQEKNKIYIAAAYGKELFIWEETYHSENNSLYYS</sequence>
<accession>A0A430QHP6</accession>
<proteinExistence type="predicted"/>
<evidence type="ECO:0000313" key="4">
    <source>
        <dbReference type="EMBL" id="RTG87212.1"/>
    </source>
</evidence>
<organism evidence="4 5">
    <name type="scientific">Schistosoma bovis</name>
    <name type="common">Blood fluke</name>
    <dbReference type="NCBI Taxonomy" id="6184"/>
    <lineage>
        <taxon>Eukaryota</taxon>
        <taxon>Metazoa</taxon>
        <taxon>Spiralia</taxon>
        <taxon>Lophotrochozoa</taxon>
        <taxon>Platyhelminthes</taxon>
        <taxon>Trematoda</taxon>
        <taxon>Digenea</taxon>
        <taxon>Strigeidida</taxon>
        <taxon>Schistosomatoidea</taxon>
        <taxon>Schistosomatidae</taxon>
        <taxon>Schistosoma</taxon>
    </lineage>
</organism>
<name>A0A430QHP6_SCHBO</name>
<dbReference type="InterPro" id="IPR050630">
    <property type="entry name" value="WD_repeat_EMAP"/>
</dbReference>
<evidence type="ECO:0000259" key="3">
    <source>
        <dbReference type="Pfam" id="PF05018"/>
    </source>
</evidence>
<dbReference type="PANTHER" id="PTHR13720:SF33">
    <property type="entry name" value="HELP DOMAIN-CONTAINING PROTEIN"/>
    <property type="match status" value="1"/>
</dbReference>
<dbReference type="InterPro" id="IPR015943">
    <property type="entry name" value="WD40/YVTN_repeat-like_dom_sf"/>
</dbReference>
<dbReference type="SUPFAM" id="SSF50998">
    <property type="entry name" value="Quinoprotein alcohol dehydrogenase-like"/>
    <property type="match status" value="1"/>
</dbReference>
<keyword evidence="5" id="KW-1185">Reference proteome</keyword>
<dbReference type="InterPro" id="IPR036322">
    <property type="entry name" value="WD40_repeat_dom_sf"/>
</dbReference>
<dbReference type="InterPro" id="IPR007714">
    <property type="entry name" value="CFA20_dom"/>
</dbReference>
<gene>
    <name evidence="4" type="ORF">DC041_0007641</name>
</gene>
<comment type="caution">
    <text evidence="4">The sequence shown here is derived from an EMBL/GenBank/DDBJ whole genome shotgun (WGS) entry which is preliminary data.</text>
</comment>
<keyword evidence="1" id="KW-0853">WD repeat</keyword>
<dbReference type="SUPFAM" id="SSF50978">
    <property type="entry name" value="WD40 repeat-like"/>
    <property type="match status" value="4"/>
</dbReference>
<dbReference type="Pfam" id="PF05018">
    <property type="entry name" value="CFA20_dom"/>
    <property type="match status" value="1"/>
</dbReference>
<dbReference type="Gene3D" id="2.130.10.10">
    <property type="entry name" value="YVTN repeat-like/Quinoprotein amine dehydrogenase"/>
    <property type="match status" value="3"/>
</dbReference>
<feature type="domain" description="CFA20" evidence="3">
    <location>
        <begin position="9"/>
        <end position="177"/>
    </location>
</feature>
<evidence type="ECO:0000256" key="2">
    <source>
        <dbReference type="ARBA" id="ARBA00022737"/>
    </source>
</evidence>
<reference evidence="4 5" key="1">
    <citation type="journal article" date="2019" name="PLoS Pathog.">
        <title>Genome sequence of the bovine parasite Schistosoma bovis Tanzania.</title>
        <authorList>
            <person name="Oey H."/>
            <person name="Zakrzewski M."/>
            <person name="Gobert G."/>
            <person name="Gravermann K."/>
            <person name="Stoye J."/>
            <person name="Jones M."/>
            <person name="Mcmanus D."/>
            <person name="Krause L."/>
        </authorList>
    </citation>
    <scope>NUCLEOTIDE SEQUENCE [LARGE SCALE GENOMIC DNA]</scope>
    <source>
        <strain evidence="4 5">TAN1997</strain>
    </source>
</reference>